<organism evidence="2 3">
    <name type="scientific">Pontibacillus halophilus JSM 076056 = DSM 19796</name>
    <dbReference type="NCBI Taxonomy" id="1385510"/>
    <lineage>
        <taxon>Bacteria</taxon>
        <taxon>Bacillati</taxon>
        <taxon>Bacillota</taxon>
        <taxon>Bacilli</taxon>
        <taxon>Bacillales</taxon>
        <taxon>Bacillaceae</taxon>
        <taxon>Pontibacillus</taxon>
    </lineage>
</organism>
<accession>A0A0A5GKV2</accession>
<sequence length="64" mass="7832">MIAQIPWWVLLVIAFTLFSGYMAFRANRDEYQLNQRYIEQEGQKYMDRIQEEKEKREQQRVSGT</sequence>
<dbReference type="OrthoDB" id="2454520at2"/>
<keyword evidence="1" id="KW-1133">Transmembrane helix</keyword>
<evidence type="ECO:0000313" key="3">
    <source>
        <dbReference type="Proteomes" id="UP000030528"/>
    </source>
</evidence>
<keyword evidence="3" id="KW-1185">Reference proteome</keyword>
<dbReference type="EMBL" id="AVPE01000005">
    <property type="protein sequence ID" value="KGX92599.1"/>
    <property type="molecule type" value="Genomic_DNA"/>
</dbReference>
<keyword evidence="1" id="KW-0812">Transmembrane</keyword>
<evidence type="ECO:0000313" key="2">
    <source>
        <dbReference type="EMBL" id="KGX92599.1"/>
    </source>
</evidence>
<proteinExistence type="predicted"/>
<comment type="caution">
    <text evidence="2">The sequence shown here is derived from an EMBL/GenBank/DDBJ whole genome shotgun (WGS) entry which is preliminary data.</text>
</comment>
<evidence type="ECO:0008006" key="4">
    <source>
        <dbReference type="Google" id="ProtNLM"/>
    </source>
</evidence>
<dbReference type="STRING" id="1385510.GCA_000425205_01892"/>
<protein>
    <recommendedName>
        <fullName evidence="4">SigE-dependent sporulation protein</fullName>
    </recommendedName>
</protein>
<dbReference type="RefSeq" id="WP_026800286.1">
    <property type="nucleotide sequence ID" value="NZ_AULI01000007.1"/>
</dbReference>
<dbReference type="Pfam" id="PF14147">
    <property type="entry name" value="Spore_YhaL"/>
    <property type="match status" value="1"/>
</dbReference>
<evidence type="ECO:0000256" key="1">
    <source>
        <dbReference type="SAM" id="Phobius"/>
    </source>
</evidence>
<keyword evidence="1" id="KW-0472">Membrane</keyword>
<dbReference type="InterPro" id="IPR025428">
    <property type="entry name" value="Spore_YhaL"/>
</dbReference>
<dbReference type="eggNOG" id="ENOG50331Z5">
    <property type="taxonomic scope" value="Bacteria"/>
</dbReference>
<feature type="transmembrane region" description="Helical" evidence="1">
    <location>
        <begin position="6"/>
        <end position="24"/>
    </location>
</feature>
<gene>
    <name evidence="2" type="ORF">N781_14810</name>
</gene>
<reference evidence="2 3" key="1">
    <citation type="submission" date="2013-08" db="EMBL/GenBank/DDBJ databases">
        <authorList>
            <person name="Huang J."/>
            <person name="Wang G."/>
        </authorList>
    </citation>
    <scope>NUCLEOTIDE SEQUENCE [LARGE SCALE GENOMIC DNA]</scope>
    <source>
        <strain evidence="2 3">JSM 076056</strain>
    </source>
</reference>
<name>A0A0A5GKV2_9BACI</name>
<dbReference type="Proteomes" id="UP000030528">
    <property type="component" value="Unassembled WGS sequence"/>
</dbReference>
<dbReference type="AlphaFoldDB" id="A0A0A5GKV2"/>